<dbReference type="Ensembl" id="ENSLLTT00000003349.1">
    <property type="protein sequence ID" value="ENSLLTP00000003218.1"/>
    <property type="gene ID" value="ENSLLTG00000002429.1"/>
</dbReference>
<sequence>MNHLLAPLCYLVYLISYPLRPSKYKEAADRQCPCFAYKIVSQKLSRSQRKKETVLHSQKKKMKYLLSFAALIATVATADLICQCSTPTSGPACDKDTCTIKDGQCYSVEREIFIEKENIVNATSKGCQDNNGDVCNEGVVFILSEDAFYLLSNVKCCKDKNQCNQNDAPKLPSFSEVNKTLSSKKLVCPSCATFNKKTCEGKRMYCKENQDKCFTVSGTVTKGSAPAKEFAAKGCATSKTILKTGTNLTFGENSYKLENVQIEKAKSGANWISNCLSFAILLPSVIWFLLDSFLY</sequence>
<protein>
    <recommendedName>
        <fullName evidence="4">UPAR/Ly6 domain-containing protein</fullName>
    </recommendedName>
</protein>
<feature type="domain" description="UPAR/Ly6" evidence="4">
    <location>
        <begin position="185"/>
        <end position="241"/>
    </location>
</feature>
<keyword evidence="6" id="KW-1185">Reference proteome</keyword>
<dbReference type="SUPFAM" id="SSF57302">
    <property type="entry name" value="Snake toxin-like"/>
    <property type="match status" value="1"/>
</dbReference>
<name>A0A8C5RIL6_LATLA</name>
<dbReference type="GO" id="GO:0005576">
    <property type="term" value="C:extracellular region"/>
    <property type="evidence" value="ECO:0007669"/>
    <property type="project" value="UniProtKB-SubCell"/>
</dbReference>
<dbReference type="Proteomes" id="UP000694406">
    <property type="component" value="Unplaced"/>
</dbReference>
<proteinExistence type="predicted"/>
<evidence type="ECO:0000313" key="5">
    <source>
        <dbReference type="Ensembl" id="ENSLLTP00000003218.1"/>
    </source>
</evidence>
<keyword evidence="2" id="KW-0964">Secreted</keyword>
<evidence type="ECO:0000256" key="3">
    <source>
        <dbReference type="ARBA" id="ARBA00023157"/>
    </source>
</evidence>
<dbReference type="InterPro" id="IPR045860">
    <property type="entry name" value="Snake_toxin-like_sf"/>
</dbReference>
<dbReference type="GeneTree" id="ENSGT00730000113550"/>
<accession>A0A8C5RIL6</accession>
<evidence type="ECO:0000313" key="6">
    <source>
        <dbReference type="Proteomes" id="UP000694406"/>
    </source>
</evidence>
<dbReference type="Pfam" id="PF00021">
    <property type="entry name" value="UPAR_LY6"/>
    <property type="match status" value="2"/>
</dbReference>
<dbReference type="Gene3D" id="2.10.60.10">
    <property type="entry name" value="CD59"/>
    <property type="match status" value="2"/>
</dbReference>
<reference evidence="5" key="1">
    <citation type="submission" date="2025-08" db="UniProtKB">
        <authorList>
            <consortium name="Ensembl"/>
        </authorList>
    </citation>
    <scope>IDENTIFICATION</scope>
</reference>
<evidence type="ECO:0000256" key="2">
    <source>
        <dbReference type="ARBA" id="ARBA00022525"/>
    </source>
</evidence>
<organism evidence="5 6">
    <name type="scientific">Laticauda laticaudata</name>
    <name type="common">Blue-ringed sea krait</name>
    <name type="synonym">Blue-lipped sea krait</name>
    <dbReference type="NCBI Taxonomy" id="8630"/>
    <lineage>
        <taxon>Eukaryota</taxon>
        <taxon>Metazoa</taxon>
        <taxon>Chordata</taxon>
        <taxon>Craniata</taxon>
        <taxon>Vertebrata</taxon>
        <taxon>Euteleostomi</taxon>
        <taxon>Lepidosauria</taxon>
        <taxon>Squamata</taxon>
        <taxon>Bifurcata</taxon>
        <taxon>Unidentata</taxon>
        <taxon>Episquamata</taxon>
        <taxon>Toxicofera</taxon>
        <taxon>Serpentes</taxon>
        <taxon>Colubroidea</taxon>
        <taxon>Elapidae</taxon>
        <taxon>Laticaudinae</taxon>
        <taxon>Laticauda</taxon>
    </lineage>
</organism>
<reference evidence="5" key="2">
    <citation type="submission" date="2025-09" db="UniProtKB">
        <authorList>
            <consortium name="Ensembl"/>
        </authorList>
    </citation>
    <scope>IDENTIFICATION</scope>
</reference>
<comment type="subcellular location">
    <subcellularLocation>
        <location evidence="1">Secreted</location>
    </subcellularLocation>
</comment>
<evidence type="ECO:0000259" key="4">
    <source>
        <dbReference type="Pfam" id="PF00021"/>
    </source>
</evidence>
<dbReference type="AlphaFoldDB" id="A0A8C5RIL6"/>
<feature type="domain" description="UPAR/Ly6" evidence="4">
    <location>
        <begin position="83"/>
        <end position="165"/>
    </location>
</feature>
<evidence type="ECO:0000256" key="1">
    <source>
        <dbReference type="ARBA" id="ARBA00004613"/>
    </source>
</evidence>
<dbReference type="InterPro" id="IPR016054">
    <property type="entry name" value="LY6_UPA_recep-like"/>
</dbReference>
<keyword evidence="3" id="KW-1015">Disulfide bond</keyword>